<evidence type="ECO:0000313" key="3">
    <source>
        <dbReference type="Proteomes" id="UP000807306"/>
    </source>
</evidence>
<sequence length="379" mass="42419">MSSAFTPATEENTYKQDQPPAYKLPSLGFRFSFTPDLLPINARERSSRSEDSWAKRLAKIACVAYGFFSCLLTISRLYLLCTASQTLPSFKWYSGGLDSSSSLTQAAFQDVTATSHLVSSLGVAQIEDNAISQNTDGFNVTICAWVDESEVQRLAGWSRNWEGPISVVVKSTAPPRSQPHVQLLRKLRTISSGARLSVHVVHVETSTATAGPNHNLNLARLFATTEWVLLYPGLTSPPIPRELSRNLLNTGKSGPQILSVGSKSYPYPFLAPVLIKRSSDFWCTERMFLYPTRHSDWDACLWQLSLELTGKIEVVKLPWKSAFTQDANTSTEVLTREQLSNRFHVEMCEAVIKYSGTSIRNRHKAMRTEWIKNFCDKVV</sequence>
<evidence type="ECO:0000313" key="2">
    <source>
        <dbReference type="EMBL" id="KAF9529412.1"/>
    </source>
</evidence>
<name>A0A9P6JQA4_9AGAR</name>
<dbReference type="OrthoDB" id="3056235at2759"/>
<keyword evidence="3" id="KW-1185">Reference proteome</keyword>
<protein>
    <submittedName>
        <fullName evidence="2">Uncharacterized protein</fullName>
    </submittedName>
</protein>
<feature type="compositionally biased region" description="Polar residues" evidence="1">
    <location>
        <begin position="1"/>
        <end position="11"/>
    </location>
</feature>
<evidence type="ECO:0000256" key="1">
    <source>
        <dbReference type="SAM" id="MobiDB-lite"/>
    </source>
</evidence>
<dbReference type="EMBL" id="MU157846">
    <property type="protein sequence ID" value="KAF9529412.1"/>
    <property type="molecule type" value="Genomic_DNA"/>
</dbReference>
<gene>
    <name evidence="2" type="ORF">CPB83DRAFT_893509</name>
</gene>
<accession>A0A9P6JQA4</accession>
<organism evidence="2 3">
    <name type="scientific">Crepidotus variabilis</name>
    <dbReference type="NCBI Taxonomy" id="179855"/>
    <lineage>
        <taxon>Eukaryota</taxon>
        <taxon>Fungi</taxon>
        <taxon>Dikarya</taxon>
        <taxon>Basidiomycota</taxon>
        <taxon>Agaricomycotina</taxon>
        <taxon>Agaricomycetes</taxon>
        <taxon>Agaricomycetidae</taxon>
        <taxon>Agaricales</taxon>
        <taxon>Agaricineae</taxon>
        <taxon>Crepidotaceae</taxon>
        <taxon>Crepidotus</taxon>
    </lineage>
</organism>
<dbReference type="AlphaFoldDB" id="A0A9P6JQA4"/>
<reference evidence="2" key="1">
    <citation type="submission" date="2020-11" db="EMBL/GenBank/DDBJ databases">
        <authorList>
            <consortium name="DOE Joint Genome Institute"/>
            <person name="Ahrendt S."/>
            <person name="Riley R."/>
            <person name="Andreopoulos W."/>
            <person name="Labutti K."/>
            <person name="Pangilinan J."/>
            <person name="Ruiz-Duenas F.J."/>
            <person name="Barrasa J.M."/>
            <person name="Sanchez-Garcia M."/>
            <person name="Camarero S."/>
            <person name="Miyauchi S."/>
            <person name="Serrano A."/>
            <person name="Linde D."/>
            <person name="Babiker R."/>
            <person name="Drula E."/>
            <person name="Ayuso-Fernandez I."/>
            <person name="Pacheco R."/>
            <person name="Padilla G."/>
            <person name="Ferreira P."/>
            <person name="Barriuso J."/>
            <person name="Kellner H."/>
            <person name="Castanera R."/>
            <person name="Alfaro M."/>
            <person name="Ramirez L."/>
            <person name="Pisabarro A.G."/>
            <person name="Kuo A."/>
            <person name="Tritt A."/>
            <person name="Lipzen A."/>
            <person name="He G."/>
            <person name="Yan M."/>
            <person name="Ng V."/>
            <person name="Cullen D."/>
            <person name="Martin F."/>
            <person name="Rosso M.-N."/>
            <person name="Henrissat B."/>
            <person name="Hibbett D."/>
            <person name="Martinez A.T."/>
            <person name="Grigoriev I.V."/>
        </authorList>
    </citation>
    <scope>NUCLEOTIDE SEQUENCE</scope>
    <source>
        <strain evidence="2">CBS 506.95</strain>
    </source>
</reference>
<dbReference type="Proteomes" id="UP000807306">
    <property type="component" value="Unassembled WGS sequence"/>
</dbReference>
<feature type="region of interest" description="Disordered" evidence="1">
    <location>
        <begin position="1"/>
        <end position="21"/>
    </location>
</feature>
<proteinExistence type="predicted"/>
<comment type="caution">
    <text evidence="2">The sequence shown here is derived from an EMBL/GenBank/DDBJ whole genome shotgun (WGS) entry which is preliminary data.</text>
</comment>